<dbReference type="SUPFAM" id="SSF51569">
    <property type="entry name" value="Aldolase"/>
    <property type="match status" value="1"/>
</dbReference>
<dbReference type="Gene3D" id="3.20.20.70">
    <property type="entry name" value="Aldolase class I"/>
    <property type="match status" value="1"/>
</dbReference>
<evidence type="ECO:0000313" key="5">
    <source>
        <dbReference type="EMBL" id="RAH96730.1"/>
    </source>
</evidence>
<comment type="caution">
    <text evidence="5">The sequence shown here is derived from an EMBL/GenBank/DDBJ whole genome shotgun (WGS) entry which is preliminary data.</text>
</comment>
<evidence type="ECO:0000259" key="4">
    <source>
        <dbReference type="PROSITE" id="PS50991"/>
    </source>
</evidence>
<evidence type="ECO:0000256" key="2">
    <source>
        <dbReference type="ARBA" id="ARBA00022723"/>
    </source>
</evidence>
<evidence type="ECO:0000313" key="6">
    <source>
        <dbReference type="Proteomes" id="UP000249590"/>
    </source>
</evidence>
<dbReference type="GO" id="GO:0046951">
    <property type="term" value="P:ketone body biosynthetic process"/>
    <property type="evidence" value="ECO:0007669"/>
    <property type="project" value="TreeGrafter"/>
</dbReference>
<evidence type="ECO:0000256" key="1">
    <source>
        <dbReference type="ARBA" id="ARBA00009405"/>
    </source>
</evidence>
<dbReference type="InterPro" id="IPR013785">
    <property type="entry name" value="Aldolase_TIM"/>
</dbReference>
<evidence type="ECO:0000256" key="3">
    <source>
        <dbReference type="ARBA" id="ARBA00023239"/>
    </source>
</evidence>
<accession>A0A8B2NPK7</accession>
<dbReference type="InterPro" id="IPR043594">
    <property type="entry name" value="HMGL"/>
</dbReference>
<dbReference type="CDD" id="cd07938">
    <property type="entry name" value="DRE_TIM_HMGL"/>
    <property type="match status" value="1"/>
</dbReference>
<dbReference type="PROSITE" id="PS50991">
    <property type="entry name" value="PYR_CT"/>
    <property type="match status" value="1"/>
</dbReference>
<sequence>MTESEVEIVEVGPRDGLQNIARFIPTDVKIDLIRRIADAGFTRMEFGSFVSPKAIPQMQDMEAVMAGLPPMPNVAGMTLVPNAKGAHRALAAGVKNLIFVLSVSEAHNQSNVRRSTDASIADLKAMLEEIDPLNELTIRVGLATCFHCPFDGVTDEDKVLATLEKIIPLREGMEYAISDTTGMATPAHVKSLTKRCIDTFGGSARFCFHGHDTAGFGIANILAAMDGGIRSFDTSVAGLGGCPFAPGATGNIPSEDVVYLFQRLGVTTGIDLEKLLDAGTMILAESGVPMASHVRAIPRARLFADLLGIPPSQAVAA</sequence>
<dbReference type="RefSeq" id="WP_111352253.1">
    <property type="nucleotide sequence ID" value="NZ_JAIWKD010000011.1"/>
</dbReference>
<dbReference type="PANTHER" id="PTHR42738">
    <property type="entry name" value="HYDROXYMETHYLGLUTARYL-COA LYASE"/>
    <property type="match status" value="1"/>
</dbReference>
<proteinExistence type="inferred from homology"/>
<dbReference type="Proteomes" id="UP000249590">
    <property type="component" value="Unassembled WGS sequence"/>
</dbReference>
<name>A0A8B2NPK7_9HYPH</name>
<dbReference type="GO" id="GO:0046872">
    <property type="term" value="F:metal ion binding"/>
    <property type="evidence" value="ECO:0007669"/>
    <property type="project" value="UniProtKB-KW"/>
</dbReference>
<dbReference type="PANTHER" id="PTHR42738:SF7">
    <property type="entry name" value="HYDROXYMETHYLGLUTARYL-COA LYASE"/>
    <property type="match status" value="1"/>
</dbReference>
<feature type="domain" description="Pyruvate carboxyltransferase" evidence="4">
    <location>
        <begin position="6"/>
        <end position="276"/>
    </location>
</feature>
<reference evidence="5 6" key="1">
    <citation type="submission" date="2018-05" db="EMBL/GenBank/DDBJ databases">
        <title>Acuticoccus sediminis sp. nov., isolated from deep-sea sediment of Indian Ocean.</title>
        <authorList>
            <person name="Liu X."/>
            <person name="Lai Q."/>
            <person name="Du Y."/>
            <person name="Sun F."/>
            <person name="Zhang X."/>
            <person name="Wang S."/>
            <person name="Shao Z."/>
        </authorList>
    </citation>
    <scope>NUCLEOTIDE SEQUENCE [LARGE SCALE GENOMIC DNA]</scope>
    <source>
        <strain evidence="5 6">PTG4-2</strain>
    </source>
</reference>
<dbReference type="InterPro" id="IPR000891">
    <property type="entry name" value="PYR_CT"/>
</dbReference>
<organism evidence="5 6">
    <name type="scientific">Acuticoccus sediminis</name>
    <dbReference type="NCBI Taxonomy" id="2184697"/>
    <lineage>
        <taxon>Bacteria</taxon>
        <taxon>Pseudomonadati</taxon>
        <taxon>Pseudomonadota</taxon>
        <taxon>Alphaproteobacteria</taxon>
        <taxon>Hyphomicrobiales</taxon>
        <taxon>Amorphaceae</taxon>
        <taxon>Acuticoccus</taxon>
    </lineage>
</organism>
<keyword evidence="2" id="KW-0479">Metal-binding</keyword>
<dbReference type="GO" id="GO:0004419">
    <property type="term" value="F:hydroxymethylglutaryl-CoA lyase activity"/>
    <property type="evidence" value="ECO:0007669"/>
    <property type="project" value="TreeGrafter"/>
</dbReference>
<dbReference type="NCBIfam" id="NF004283">
    <property type="entry name" value="PRK05692.1"/>
    <property type="match status" value="1"/>
</dbReference>
<keyword evidence="3 5" id="KW-0456">Lyase</keyword>
<dbReference type="OrthoDB" id="9784013at2"/>
<dbReference type="AlphaFoldDB" id="A0A8B2NPK7"/>
<comment type="similarity">
    <text evidence="1">Belongs to the HMG-CoA lyase family.</text>
</comment>
<dbReference type="Pfam" id="PF00682">
    <property type="entry name" value="HMGL-like"/>
    <property type="match status" value="1"/>
</dbReference>
<protein>
    <submittedName>
        <fullName evidence="5">Hydroxymethylglutaryl-CoA lyase</fullName>
    </submittedName>
</protein>
<dbReference type="GO" id="GO:0006552">
    <property type="term" value="P:L-leucine catabolic process"/>
    <property type="evidence" value="ECO:0007669"/>
    <property type="project" value="TreeGrafter"/>
</dbReference>
<gene>
    <name evidence="5" type="ORF">DLJ53_31190</name>
</gene>
<dbReference type="EMBL" id="QHHQ01000011">
    <property type="protein sequence ID" value="RAH96730.1"/>
    <property type="molecule type" value="Genomic_DNA"/>
</dbReference>
<keyword evidence="6" id="KW-1185">Reference proteome</keyword>